<dbReference type="AlphaFoldDB" id="A0A7W7DA65"/>
<dbReference type="EMBL" id="JACHND010000001">
    <property type="protein sequence ID" value="MBB4701643.1"/>
    <property type="molecule type" value="Genomic_DNA"/>
</dbReference>
<reference evidence="4 5" key="1">
    <citation type="submission" date="2020-08" db="EMBL/GenBank/DDBJ databases">
        <title>Sequencing the genomes of 1000 actinobacteria strains.</title>
        <authorList>
            <person name="Klenk H.-P."/>
        </authorList>
    </citation>
    <scope>NUCLEOTIDE SEQUENCE [LARGE SCALE GENOMIC DNA]</scope>
    <source>
        <strain evidence="4 5">DSM 45784</strain>
    </source>
</reference>
<protein>
    <submittedName>
        <fullName evidence="4">2-polyprenyl-6-methoxyphenol hydroxylase-like FAD-dependent oxidoreductase</fullName>
    </submittedName>
</protein>
<feature type="domain" description="FAD-binding" evidence="3">
    <location>
        <begin position="132"/>
        <end position="316"/>
    </location>
</feature>
<keyword evidence="5" id="KW-1185">Reference proteome</keyword>
<evidence type="ECO:0000259" key="3">
    <source>
        <dbReference type="Pfam" id="PF01494"/>
    </source>
</evidence>
<dbReference type="SUPFAM" id="SSF51905">
    <property type="entry name" value="FAD/NAD(P)-binding domain"/>
    <property type="match status" value="1"/>
</dbReference>
<gene>
    <name evidence="4" type="ORF">BJ982_003187</name>
</gene>
<dbReference type="Gene3D" id="3.30.9.20">
    <property type="match status" value="1"/>
</dbReference>
<dbReference type="InterPro" id="IPR050631">
    <property type="entry name" value="PheA/TfdB_FAD_monoxygenase"/>
</dbReference>
<comment type="caution">
    <text evidence="4">The sequence shown here is derived from an EMBL/GenBank/DDBJ whole genome shotgun (WGS) entry which is preliminary data.</text>
</comment>
<evidence type="ECO:0000313" key="4">
    <source>
        <dbReference type="EMBL" id="MBB4701643.1"/>
    </source>
</evidence>
<dbReference type="InterPro" id="IPR002938">
    <property type="entry name" value="FAD-bd"/>
</dbReference>
<proteinExistence type="predicted"/>
<name>A0A7W7DA65_9ACTN</name>
<evidence type="ECO:0000256" key="2">
    <source>
        <dbReference type="ARBA" id="ARBA00023027"/>
    </source>
</evidence>
<dbReference type="Gene3D" id="3.50.50.60">
    <property type="entry name" value="FAD/NAD(P)-binding domain"/>
    <property type="match status" value="1"/>
</dbReference>
<accession>A0A7W7DA65</accession>
<keyword evidence="2" id="KW-0520">NAD</keyword>
<dbReference type="PANTHER" id="PTHR43476:SF4">
    <property type="entry name" value="BLR0106 PROTEIN"/>
    <property type="match status" value="1"/>
</dbReference>
<dbReference type="Proteomes" id="UP000542210">
    <property type="component" value="Unassembled WGS sequence"/>
</dbReference>
<dbReference type="GO" id="GO:0016491">
    <property type="term" value="F:oxidoreductase activity"/>
    <property type="evidence" value="ECO:0007669"/>
    <property type="project" value="UniProtKB-KW"/>
</dbReference>
<dbReference type="RefSeq" id="WP_184880852.1">
    <property type="nucleotide sequence ID" value="NZ_BOOV01000016.1"/>
</dbReference>
<organism evidence="4 5">
    <name type="scientific">Sphaerisporangium siamense</name>
    <dbReference type="NCBI Taxonomy" id="795645"/>
    <lineage>
        <taxon>Bacteria</taxon>
        <taxon>Bacillati</taxon>
        <taxon>Actinomycetota</taxon>
        <taxon>Actinomycetes</taxon>
        <taxon>Streptosporangiales</taxon>
        <taxon>Streptosporangiaceae</taxon>
        <taxon>Sphaerisporangium</taxon>
    </lineage>
</organism>
<dbReference type="Pfam" id="PF01494">
    <property type="entry name" value="FAD_binding_3"/>
    <property type="match status" value="1"/>
</dbReference>
<keyword evidence="1" id="KW-0560">Oxidoreductase</keyword>
<dbReference type="GO" id="GO:0071949">
    <property type="term" value="F:FAD binding"/>
    <property type="evidence" value="ECO:0007669"/>
    <property type="project" value="InterPro"/>
</dbReference>
<evidence type="ECO:0000313" key="5">
    <source>
        <dbReference type="Proteomes" id="UP000542210"/>
    </source>
</evidence>
<dbReference type="PANTHER" id="PTHR43476">
    <property type="entry name" value="3-(3-HYDROXY-PHENYL)PROPIONATE/3-HYDROXYCINNAMIC ACID HYDROXYLASE"/>
    <property type="match status" value="1"/>
</dbReference>
<dbReference type="PRINTS" id="PR00420">
    <property type="entry name" value="RNGMNOXGNASE"/>
</dbReference>
<evidence type="ECO:0000256" key="1">
    <source>
        <dbReference type="ARBA" id="ARBA00023002"/>
    </source>
</evidence>
<sequence>MTPRPLNRVAVVGAGAAGAFFALELSRLRPGTAIDLYDRDERSPGAGIVMSWEFAERVRAVHPRAFALPPEAMATWDRTLTLVGEDRVWSGAYGMFGLTRRVFRDHVRALACEPPTVTFHARDVTADPGGHDLLVVADGANSRLRAARDHGTVTTHGRTVFLWMSTPALLEPTFVLKCVGAGVLIVHAYPHGAAESTFIVEADPDTLRSRGLLDRPLHEVETILAGVFRDELDGAPLTARTSGWRPFSTVVNERWHHGRAVLVGDAAHTVHFSIGSGTALAIDDAFCLARSLAACDSADDALAEYARARAPVAAEAQAEARDSQRWFETLSRRDRLCGAQTVFALRSRRDANTFARLGARDPEFVARAMETYAGRPTRAEPVDVPLTVGDLRLRTRMVGAGLERDAPVLLFPAATGDRPCAVTRDVPASPVPPCVLVTPDGTADPRALRAAGASAVGLLMSGDEPVADTPARGFDFVAVPAETGTGRIARTGLADRVRHESDLPVLLLSAERMSRDEVNTLLLAGRVDMVACVDARDLARGAAPGDGSRILEDAAVRIGPEE</sequence>
<dbReference type="InterPro" id="IPR036188">
    <property type="entry name" value="FAD/NAD-bd_sf"/>
</dbReference>